<evidence type="ECO:0000313" key="9">
    <source>
        <dbReference type="EnsemblProtists" id="PYU1_T005653"/>
    </source>
</evidence>
<dbReference type="GO" id="GO:1990316">
    <property type="term" value="C:Atg1/ULK1 kinase complex"/>
    <property type="evidence" value="ECO:0007669"/>
    <property type="project" value="TreeGrafter"/>
</dbReference>
<evidence type="ECO:0000259" key="8">
    <source>
        <dbReference type="Pfam" id="PF04108"/>
    </source>
</evidence>
<dbReference type="GO" id="GO:0034727">
    <property type="term" value="P:piecemeal microautophagy of the nucleus"/>
    <property type="evidence" value="ECO:0007669"/>
    <property type="project" value="TreeGrafter"/>
</dbReference>
<dbReference type="GO" id="GO:0000045">
    <property type="term" value="P:autophagosome assembly"/>
    <property type="evidence" value="ECO:0007669"/>
    <property type="project" value="TreeGrafter"/>
</dbReference>
<comment type="subcellular location">
    <subcellularLocation>
        <location evidence="1">Cytoplasm</location>
    </subcellularLocation>
    <subcellularLocation>
        <location evidence="2">Preautophagosomal structure membrane</location>
        <topology evidence="2">Peripheral membrane protein</topology>
    </subcellularLocation>
</comment>
<dbReference type="STRING" id="431595.K3WL11"/>
<keyword evidence="7" id="KW-0175">Coiled coil</keyword>
<comment type="similarity">
    <text evidence="3">Belongs to the ATG17 family.</text>
</comment>
<dbReference type="AlphaFoldDB" id="K3WL11"/>
<evidence type="ECO:0000256" key="1">
    <source>
        <dbReference type="ARBA" id="ARBA00004496"/>
    </source>
</evidence>
<dbReference type="GO" id="GO:0000422">
    <property type="term" value="P:autophagy of mitochondrion"/>
    <property type="evidence" value="ECO:0007669"/>
    <property type="project" value="TreeGrafter"/>
</dbReference>
<name>K3WL11_GLOUD</name>
<organism evidence="9 10">
    <name type="scientific">Globisporangium ultimum (strain ATCC 200006 / CBS 805.95 / DAOM BR144)</name>
    <name type="common">Pythium ultimum</name>
    <dbReference type="NCBI Taxonomy" id="431595"/>
    <lineage>
        <taxon>Eukaryota</taxon>
        <taxon>Sar</taxon>
        <taxon>Stramenopiles</taxon>
        <taxon>Oomycota</taxon>
        <taxon>Peronosporomycetes</taxon>
        <taxon>Pythiales</taxon>
        <taxon>Pythiaceae</taxon>
        <taxon>Globisporangium</taxon>
    </lineage>
</organism>
<dbReference type="Proteomes" id="UP000019132">
    <property type="component" value="Unassembled WGS sequence"/>
</dbReference>
<dbReference type="eggNOG" id="ENOG502RW7A">
    <property type="taxonomic scope" value="Eukaryota"/>
</dbReference>
<sequence length="312" mass="36173">MRHEEAAYFAAAIRDVTKTIAEKREILGRMLNTSTVKFENARQVAQETIIKHTPLIVEMDRVFARLQSTPVDPSMVAGDSSKTLFDFVDAETVQSLQQDAIEQTREYDELSHWCAGVEELLGAHEHALERIAAMYQFFQSFEIEHGKEMRALVDVTVNDGNIKQLQALYDITVSFFVDMEQCDRFLRHYFTTINDIHPHYDSLFAETQTLFDELRSLRDFYHHFSHAYLKLTPELERRREYERKLNQIIEETKAKLAKLDEEESALRVTFCQDHARFLPSSLCPQIKYLPDQYDIVRVEEDGDGSAVVAPAL</sequence>
<evidence type="ECO:0000313" key="10">
    <source>
        <dbReference type="Proteomes" id="UP000019132"/>
    </source>
</evidence>
<evidence type="ECO:0000256" key="5">
    <source>
        <dbReference type="ARBA" id="ARBA00023006"/>
    </source>
</evidence>
<protein>
    <recommendedName>
        <fullName evidence="8">Autophagy protein ATG17-like domain-containing protein</fullName>
    </recommendedName>
</protein>
<dbReference type="GO" id="GO:0034045">
    <property type="term" value="C:phagophore assembly site membrane"/>
    <property type="evidence" value="ECO:0007669"/>
    <property type="project" value="UniProtKB-SubCell"/>
</dbReference>
<dbReference type="EnsemblProtists" id="PYU1_T005653">
    <property type="protein sequence ID" value="PYU1_T005653"/>
    <property type="gene ID" value="PYU1_G005642"/>
</dbReference>
<proteinExistence type="inferred from homology"/>
<dbReference type="PANTHER" id="PTHR28005:SF1">
    <property type="entry name" value="AUTOPHAGY-RELATED PROTEIN 17"/>
    <property type="match status" value="1"/>
</dbReference>
<dbReference type="GO" id="GO:0030295">
    <property type="term" value="F:protein kinase activator activity"/>
    <property type="evidence" value="ECO:0007669"/>
    <property type="project" value="TreeGrafter"/>
</dbReference>
<dbReference type="GO" id="GO:0060090">
    <property type="term" value="F:molecular adaptor activity"/>
    <property type="evidence" value="ECO:0007669"/>
    <property type="project" value="TreeGrafter"/>
</dbReference>
<reference evidence="10" key="2">
    <citation type="submission" date="2010-04" db="EMBL/GenBank/DDBJ databases">
        <authorList>
            <person name="Buell R."/>
            <person name="Hamilton J."/>
            <person name="Hostetler J."/>
        </authorList>
    </citation>
    <scope>NUCLEOTIDE SEQUENCE [LARGE SCALE GENOMIC DNA]</scope>
    <source>
        <strain evidence="10">DAOM:BR144</strain>
    </source>
</reference>
<dbReference type="HOGENOM" id="CLU_985532_0_0_1"/>
<evidence type="ECO:0000256" key="6">
    <source>
        <dbReference type="ARBA" id="ARBA00023136"/>
    </source>
</evidence>
<dbReference type="PANTHER" id="PTHR28005">
    <property type="entry name" value="AUTOPHAGY-RELATED PROTEIN 17"/>
    <property type="match status" value="1"/>
</dbReference>
<accession>K3WL11</accession>
<feature type="domain" description="Autophagy protein ATG17-like" evidence="8">
    <location>
        <begin position="162"/>
        <end position="278"/>
    </location>
</feature>
<dbReference type="EMBL" id="GL376573">
    <property type="status" value="NOT_ANNOTATED_CDS"/>
    <property type="molecule type" value="Genomic_DNA"/>
</dbReference>
<keyword evidence="5" id="KW-0072">Autophagy</keyword>
<dbReference type="InterPro" id="IPR007240">
    <property type="entry name" value="Atg17"/>
</dbReference>
<dbReference type="InParanoid" id="K3WL11"/>
<evidence type="ECO:0000256" key="3">
    <source>
        <dbReference type="ARBA" id="ARBA00006259"/>
    </source>
</evidence>
<keyword evidence="4" id="KW-0963">Cytoplasm</keyword>
<feature type="domain" description="Autophagy protein ATG17-like" evidence="8">
    <location>
        <begin position="3"/>
        <end position="108"/>
    </location>
</feature>
<evidence type="ECO:0000256" key="4">
    <source>
        <dbReference type="ARBA" id="ARBA00022490"/>
    </source>
</evidence>
<feature type="coiled-coil region" evidence="7">
    <location>
        <begin position="242"/>
        <end position="269"/>
    </location>
</feature>
<dbReference type="OMA" id="DMEQCDR"/>
<dbReference type="VEuPathDB" id="FungiDB:PYU1_G005642"/>
<keyword evidence="6" id="KW-0472">Membrane</keyword>
<dbReference type="Pfam" id="PF04108">
    <property type="entry name" value="ATG17_like"/>
    <property type="match status" value="2"/>
</dbReference>
<evidence type="ECO:0000256" key="2">
    <source>
        <dbReference type="ARBA" id="ARBA00004623"/>
    </source>
</evidence>
<reference evidence="9" key="3">
    <citation type="submission" date="2015-02" db="UniProtKB">
        <authorList>
            <consortium name="EnsemblProtists"/>
        </authorList>
    </citation>
    <scope>IDENTIFICATION</scope>
    <source>
        <strain evidence="9">DAOM BR144</strain>
    </source>
</reference>
<reference evidence="10" key="1">
    <citation type="journal article" date="2010" name="Genome Biol.">
        <title>Genome sequence of the necrotrophic plant pathogen Pythium ultimum reveals original pathogenicity mechanisms and effector repertoire.</title>
        <authorList>
            <person name="Levesque C.A."/>
            <person name="Brouwer H."/>
            <person name="Cano L."/>
            <person name="Hamilton J.P."/>
            <person name="Holt C."/>
            <person name="Huitema E."/>
            <person name="Raffaele S."/>
            <person name="Robideau G.P."/>
            <person name="Thines M."/>
            <person name="Win J."/>
            <person name="Zerillo M.M."/>
            <person name="Beakes G.W."/>
            <person name="Boore J.L."/>
            <person name="Busam D."/>
            <person name="Dumas B."/>
            <person name="Ferriera S."/>
            <person name="Fuerstenberg S.I."/>
            <person name="Gachon C.M."/>
            <person name="Gaulin E."/>
            <person name="Govers F."/>
            <person name="Grenville-Briggs L."/>
            <person name="Horner N."/>
            <person name="Hostetler J."/>
            <person name="Jiang R.H."/>
            <person name="Johnson J."/>
            <person name="Krajaejun T."/>
            <person name="Lin H."/>
            <person name="Meijer H.J."/>
            <person name="Moore B."/>
            <person name="Morris P."/>
            <person name="Phuntmart V."/>
            <person name="Puiu D."/>
            <person name="Shetty J."/>
            <person name="Stajich J.E."/>
            <person name="Tripathy S."/>
            <person name="Wawra S."/>
            <person name="van West P."/>
            <person name="Whitty B.R."/>
            <person name="Coutinho P.M."/>
            <person name="Henrissat B."/>
            <person name="Martin F."/>
            <person name="Thomas P.D."/>
            <person name="Tyler B.M."/>
            <person name="De Vries R.P."/>
            <person name="Kamoun S."/>
            <person name="Yandell M."/>
            <person name="Tisserat N."/>
            <person name="Buell C.R."/>
        </authorList>
    </citation>
    <scope>NUCLEOTIDE SEQUENCE</scope>
    <source>
        <strain evidence="10">DAOM:BR144</strain>
    </source>
</reference>
<keyword evidence="10" id="KW-1185">Reference proteome</keyword>
<dbReference type="InterPro" id="IPR045326">
    <property type="entry name" value="ATG17-like_dom"/>
</dbReference>
<evidence type="ECO:0000256" key="7">
    <source>
        <dbReference type="SAM" id="Coils"/>
    </source>
</evidence>